<evidence type="ECO:0000313" key="1">
    <source>
        <dbReference type="EMBL" id="CRK98681.1"/>
    </source>
</evidence>
<gene>
    <name evidence="1" type="ORF">CLUMA_CG012326</name>
</gene>
<evidence type="ECO:0000313" key="2">
    <source>
        <dbReference type="Proteomes" id="UP000183832"/>
    </source>
</evidence>
<dbReference type="EMBL" id="CVRI01000048">
    <property type="protein sequence ID" value="CRK98681.1"/>
    <property type="molecule type" value="Genomic_DNA"/>
</dbReference>
<reference evidence="1 2" key="1">
    <citation type="submission" date="2015-04" db="EMBL/GenBank/DDBJ databases">
        <authorList>
            <person name="Syromyatnikov M.Y."/>
            <person name="Popov V.N."/>
        </authorList>
    </citation>
    <scope>NUCLEOTIDE SEQUENCE [LARGE SCALE GENOMIC DNA]</scope>
</reference>
<keyword evidence="2" id="KW-1185">Reference proteome</keyword>
<organism evidence="1 2">
    <name type="scientific">Clunio marinus</name>
    <dbReference type="NCBI Taxonomy" id="568069"/>
    <lineage>
        <taxon>Eukaryota</taxon>
        <taxon>Metazoa</taxon>
        <taxon>Ecdysozoa</taxon>
        <taxon>Arthropoda</taxon>
        <taxon>Hexapoda</taxon>
        <taxon>Insecta</taxon>
        <taxon>Pterygota</taxon>
        <taxon>Neoptera</taxon>
        <taxon>Endopterygota</taxon>
        <taxon>Diptera</taxon>
        <taxon>Nematocera</taxon>
        <taxon>Chironomoidea</taxon>
        <taxon>Chironomidae</taxon>
        <taxon>Clunio</taxon>
    </lineage>
</organism>
<dbReference type="AlphaFoldDB" id="A0A1J1IJQ5"/>
<sequence length="64" mass="7641">MRTKKYIKLIPKTVKYQTRLPNIMLYGYSLQMEKQKIVFMLINVPAVTNIHHSEEKNVKLEIHV</sequence>
<dbReference type="Proteomes" id="UP000183832">
    <property type="component" value="Unassembled WGS sequence"/>
</dbReference>
<proteinExistence type="predicted"/>
<accession>A0A1J1IJQ5</accession>
<protein>
    <submittedName>
        <fullName evidence="1">CLUMA_CG012326, isoform A</fullName>
    </submittedName>
</protein>
<name>A0A1J1IJQ5_9DIPT</name>